<dbReference type="PANTHER" id="PTHR42939:SF1">
    <property type="entry name" value="ABC TRANSPORTER ATP-BINDING PROTEIN ALBC-RELATED"/>
    <property type="match status" value="1"/>
</dbReference>
<keyword evidence="6" id="KW-1185">Reference proteome</keyword>
<proteinExistence type="predicted"/>
<evidence type="ECO:0000256" key="2">
    <source>
        <dbReference type="ARBA" id="ARBA00022741"/>
    </source>
</evidence>
<dbReference type="PROSITE" id="PS50893">
    <property type="entry name" value="ABC_TRANSPORTER_2"/>
    <property type="match status" value="1"/>
</dbReference>
<dbReference type="SMART" id="SM00382">
    <property type="entry name" value="AAA"/>
    <property type="match status" value="1"/>
</dbReference>
<dbReference type="Pfam" id="PF00005">
    <property type="entry name" value="ABC_tran"/>
    <property type="match status" value="1"/>
</dbReference>
<dbReference type="RefSeq" id="WP_078974104.1">
    <property type="nucleotide sequence ID" value="NZ_MWQN01000001.1"/>
</dbReference>
<organism evidence="5 6">
    <name type="scientific">Embleya scabrispora</name>
    <dbReference type="NCBI Taxonomy" id="159449"/>
    <lineage>
        <taxon>Bacteria</taxon>
        <taxon>Bacillati</taxon>
        <taxon>Actinomycetota</taxon>
        <taxon>Actinomycetes</taxon>
        <taxon>Kitasatosporales</taxon>
        <taxon>Streptomycetaceae</taxon>
        <taxon>Embleya</taxon>
    </lineage>
</organism>
<dbReference type="InterPro" id="IPR027417">
    <property type="entry name" value="P-loop_NTPase"/>
</dbReference>
<evidence type="ECO:0000313" key="6">
    <source>
        <dbReference type="Proteomes" id="UP000190037"/>
    </source>
</evidence>
<sequence>MHLTGVGKRYGLRGPWVLRAVDLQLPRGALIRVEGGNGGGKSTLLRVVAGVCEPTTGSVTERGTAAYVPERFPPELPFTARRYLTHLGRLHGLTGRESRRRADEWAERLGFADKIRAPLRGLSKGTCQKVAVAQAFLAEPDLLVLDEAWTGLDQPSRDVLDGCVVERVEAGATVVFVDHDPRRLADEVYETYRVEAGAVVAAIPEAQAIRVLIDIDTGPSPELDRLPGDPVREQSRPGVVRLHSSTAHSDALLRHLLTAVPGISVRAVHREGDGA</sequence>
<comment type="caution">
    <text evidence="5">The sequence shown here is derived from an EMBL/GenBank/DDBJ whole genome shotgun (WGS) entry which is preliminary data.</text>
</comment>
<dbReference type="InterPro" id="IPR051782">
    <property type="entry name" value="ABC_Transporter_VariousFunc"/>
</dbReference>
<name>A0A1T3NSE8_9ACTN</name>
<reference evidence="5 6" key="1">
    <citation type="submission" date="2017-03" db="EMBL/GenBank/DDBJ databases">
        <title>Draft genome sequence of Streptomyces scabrisporus NF3, endophyte isolated from Amphipterygium adstringens.</title>
        <authorList>
            <person name="Vazquez M."/>
            <person name="Ceapa C.D."/>
            <person name="Rodriguez Luna D."/>
            <person name="Sanchez Esquivel S."/>
        </authorList>
    </citation>
    <scope>NUCLEOTIDE SEQUENCE [LARGE SCALE GENOMIC DNA]</scope>
    <source>
        <strain evidence="5 6">NF3</strain>
    </source>
</reference>
<evidence type="ECO:0000256" key="1">
    <source>
        <dbReference type="ARBA" id="ARBA00022448"/>
    </source>
</evidence>
<dbReference type="PANTHER" id="PTHR42939">
    <property type="entry name" value="ABC TRANSPORTER ATP-BINDING PROTEIN ALBC-RELATED"/>
    <property type="match status" value="1"/>
</dbReference>
<dbReference type="STRING" id="159449.B4N89_01750"/>
<evidence type="ECO:0000259" key="4">
    <source>
        <dbReference type="PROSITE" id="PS50893"/>
    </source>
</evidence>
<dbReference type="OrthoDB" id="5182800at2"/>
<dbReference type="InterPro" id="IPR003439">
    <property type="entry name" value="ABC_transporter-like_ATP-bd"/>
</dbReference>
<protein>
    <submittedName>
        <fullName evidence="5">ABC transporter</fullName>
    </submittedName>
</protein>
<dbReference type="EMBL" id="MWQN01000001">
    <property type="protein sequence ID" value="OPC79833.1"/>
    <property type="molecule type" value="Genomic_DNA"/>
</dbReference>
<dbReference type="Proteomes" id="UP000190037">
    <property type="component" value="Unassembled WGS sequence"/>
</dbReference>
<evidence type="ECO:0000313" key="5">
    <source>
        <dbReference type="EMBL" id="OPC79833.1"/>
    </source>
</evidence>
<dbReference type="Gene3D" id="3.40.50.300">
    <property type="entry name" value="P-loop containing nucleotide triphosphate hydrolases"/>
    <property type="match status" value="1"/>
</dbReference>
<dbReference type="GO" id="GO:0016887">
    <property type="term" value="F:ATP hydrolysis activity"/>
    <property type="evidence" value="ECO:0007669"/>
    <property type="project" value="InterPro"/>
</dbReference>
<dbReference type="SUPFAM" id="SSF52540">
    <property type="entry name" value="P-loop containing nucleoside triphosphate hydrolases"/>
    <property type="match status" value="1"/>
</dbReference>
<evidence type="ECO:0000256" key="3">
    <source>
        <dbReference type="ARBA" id="ARBA00022840"/>
    </source>
</evidence>
<gene>
    <name evidence="5" type="ORF">B4N89_01750</name>
</gene>
<dbReference type="AlphaFoldDB" id="A0A1T3NSE8"/>
<keyword evidence="2" id="KW-0547">Nucleotide-binding</keyword>
<dbReference type="GO" id="GO:0005524">
    <property type="term" value="F:ATP binding"/>
    <property type="evidence" value="ECO:0007669"/>
    <property type="project" value="UniProtKB-KW"/>
</dbReference>
<keyword evidence="3" id="KW-0067">ATP-binding</keyword>
<feature type="domain" description="ABC transporter" evidence="4">
    <location>
        <begin position="1"/>
        <end position="221"/>
    </location>
</feature>
<dbReference type="InterPro" id="IPR003593">
    <property type="entry name" value="AAA+_ATPase"/>
</dbReference>
<keyword evidence="1" id="KW-0813">Transport</keyword>
<accession>A0A1T3NSE8</accession>